<reference evidence="3" key="1">
    <citation type="submission" date="2024-04" db="EMBL/GenBank/DDBJ databases">
        <title>Salinicola lusitanus LLJ914,a marine bacterium isolated from the Okinawa Trough.</title>
        <authorList>
            <person name="Li J."/>
        </authorList>
    </citation>
    <scope>NUCLEOTIDE SEQUENCE [LARGE SCALE GENOMIC DNA]</scope>
</reference>
<gene>
    <name evidence="2" type="ORF">WMY93_002939</name>
</gene>
<keyword evidence="3" id="KW-1185">Reference proteome</keyword>
<organism evidence="2 3">
    <name type="scientific">Mugilogobius chulae</name>
    <name type="common">yellowstripe goby</name>
    <dbReference type="NCBI Taxonomy" id="88201"/>
    <lineage>
        <taxon>Eukaryota</taxon>
        <taxon>Metazoa</taxon>
        <taxon>Chordata</taxon>
        <taxon>Craniata</taxon>
        <taxon>Vertebrata</taxon>
        <taxon>Euteleostomi</taxon>
        <taxon>Actinopterygii</taxon>
        <taxon>Neopterygii</taxon>
        <taxon>Teleostei</taxon>
        <taxon>Neoteleostei</taxon>
        <taxon>Acanthomorphata</taxon>
        <taxon>Gobiaria</taxon>
        <taxon>Gobiiformes</taxon>
        <taxon>Gobioidei</taxon>
        <taxon>Gobiidae</taxon>
        <taxon>Gobionellinae</taxon>
        <taxon>Mugilogobius</taxon>
    </lineage>
</organism>
<dbReference type="EMBL" id="JBBPFD010000002">
    <property type="protein sequence ID" value="KAK7939613.1"/>
    <property type="molecule type" value="Genomic_DNA"/>
</dbReference>
<evidence type="ECO:0000256" key="1">
    <source>
        <dbReference type="SAM" id="MobiDB-lite"/>
    </source>
</evidence>
<dbReference type="Proteomes" id="UP001460270">
    <property type="component" value="Unassembled WGS sequence"/>
</dbReference>
<evidence type="ECO:0000313" key="3">
    <source>
        <dbReference type="Proteomes" id="UP001460270"/>
    </source>
</evidence>
<protein>
    <submittedName>
        <fullName evidence="2">Uncharacterized protein</fullName>
    </submittedName>
</protein>
<sequence length="129" mass="13597">MLQCGGGTSSTKPRHRQTSCDAPARIIGTEGRPLTGASRRRAHPVPRTVTVISPPASHGAPVHNCFRSAAWLSRAPAPQGKSCPQTGRAAQLGHAASCRSSEVCCSALNCSRWRAPSASLLHCCCHFQV</sequence>
<proteinExistence type="predicted"/>
<accession>A0AAW0PWU4</accession>
<dbReference type="AlphaFoldDB" id="A0AAW0PWU4"/>
<evidence type="ECO:0000313" key="2">
    <source>
        <dbReference type="EMBL" id="KAK7939613.1"/>
    </source>
</evidence>
<feature type="region of interest" description="Disordered" evidence="1">
    <location>
        <begin position="1"/>
        <end position="43"/>
    </location>
</feature>
<comment type="caution">
    <text evidence="2">The sequence shown here is derived from an EMBL/GenBank/DDBJ whole genome shotgun (WGS) entry which is preliminary data.</text>
</comment>
<name>A0AAW0PWU4_9GOBI</name>